<dbReference type="Gene3D" id="3.40.640.10">
    <property type="entry name" value="Type I PLP-dependent aspartate aminotransferase-like (Major domain)"/>
    <property type="match status" value="1"/>
</dbReference>
<dbReference type="EMBL" id="BMIX01000002">
    <property type="protein sequence ID" value="GGG29140.1"/>
    <property type="molecule type" value="Genomic_DNA"/>
</dbReference>
<comment type="caution">
    <text evidence="3">The sequence shown here is derived from an EMBL/GenBank/DDBJ whole genome shotgun (WGS) entry which is preliminary data.</text>
</comment>
<proteinExistence type="predicted"/>
<evidence type="ECO:0000313" key="4">
    <source>
        <dbReference type="Proteomes" id="UP000605733"/>
    </source>
</evidence>
<dbReference type="InterPro" id="IPR000192">
    <property type="entry name" value="Aminotrans_V_dom"/>
</dbReference>
<dbReference type="PANTHER" id="PTHR43586">
    <property type="entry name" value="CYSTEINE DESULFURASE"/>
    <property type="match status" value="1"/>
</dbReference>
<dbReference type="PANTHER" id="PTHR43586:SF21">
    <property type="entry name" value="PYRIDOXAL PHOSPHATE (PLP)-DEPENDENT ASPARTATE AMINOTRANSFERASE SUPERFAMILY"/>
    <property type="match status" value="1"/>
</dbReference>
<feature type="domain" description="Aminotransferase class V" evidence="2">
    <location>
        <begin position="19"/>
        <end position="239"/>
    </location>
</feature>
<dbReference type="NCBIfam" id="TIGR01976">
    <property type="entry name" value="am_tr_V_VC1184"/>
    <property type="match status" value="1"/>
</dbReference>
<dbReference type="InterPro" id="IPR015422">
    <property type="entry name" value="PyrdxlP-dep_Trfase_small"/>
</dbReference>
<gene>
    <name evidence="3" type="ORF">GCM10011532_10780</name>
</gene>
<protein>
    <submittedName>
        <fullName evidence="3">Cysteine desulfurase-like protein</fullName>
    </submittedName>
</protein>
<reference evidence="4" key="1">
    <citation type="journal article" date="2019" name="Int. J. Syst. Evol. Microbiol.">
        <title>The Global Catalogue of Microorganisms (GCM) 10K type strain sequencing project: providing services to taxonomists for standard genome sequencing and annotation.</title>
        <authorList>
            <consortium name="The Broad Institute Genomics Platform"/>
            <consortium name="The Broad Institute Genome Sequencing Center for Infectious Disease"/>
            <person name="Wu L."/>
            <person name="Ma J."/>
        </authorList>
    </citation>
    <scope>NUCLEOTIDE SEQUENCE [LARGE SCALE GENOMIC DNA]</scope>
    <source>
        <strain evidence="4">CGMCC 1.15422</strain>
    </source>
</reference>
<dbReference type="Pfam" id="PF00266">
    <property type="entry name" value="Aminotran_5"/>
    <property type="match status" value="2"/>
</dbReference>
<dbReference type="Gene3D" id="3.90.1150.10">
    <property type="entry name" value="Aspartate Aminotransferase, domain 1"/>
    <property type="match status" value="1"/>
</dbReference>
<dbReference type="RefSeq" id="WP_011711286.1">
    <property type="nucleotide sequence ID" value="NZ_BMIX01000002.1"/>
</dbReference>
<keyword evidence="4" id="KW-1185">Reference proteome</keyword>
<keyword evidence="1" id="KW-0663">Pyridoxal phosphate</keyword>
<evidence type="ECO:0000259" key="2">
    <source>
        <dbReference type="Pfam" id="PF00266"/>
    </source>
</evidence>
<dbReference type="InterPro" id="IPR015421">
    <property type="entry name" value="PyrdxlP-dep_Trfase_major"/>
</dbReference>
<evidence type="ECO:0000313" key="3">
    <source>
        <dbReference type="EMBL" id="GGG29140.1"/>
    </source>
</evidence>
<sequence>MIDIEFVRKQFPALERDFIFMDNAGGSQVLSKVAERISGYLLHHNVQLGASYKVSQEAGEKLKYATSRIAELVNASRDEEVIIGSSTTMLLRILSLSISKQWKKGDEVIVTDTDHEANVSPWMDLKEKGIEVRIWKVNPETLELDLSDLRKLMNSRTKLVAVTHASNVLGTINPIKKIAKEVHKAGALICVDGVAYAPHRKVDVQDLDADFYTFSWYKTYGPHLAVMYGKHQKLLKLDSLNHYFIGKKDVPYKLQPGNFNFELTYSTLGIIEYYEDLYKHHFNAKPISFSEKLTKTFEMISSHEEKLARLLLNYLNEVSEIKIIGSTKTDASVRVPTISFVHSNLKSNEIIEKVDDHRIGIRFGDFYAKKLIKVLDLEKKNGVVRVSLVHYNTLQEVNKLIRVFKEIFLNKKPFKIKF</sequence>
<dbReference type="InterPro" id="IPR011340">
    <property type="entry name" value="Cys_dSase-rel"/>
</dbReference>
<dbReference type="InterPro" id="IPR015424">
    <property type="entry name" value="PyrdxlP-dep_Trfase"/>
</dbReference>
<name>A0ABQ1WF94_9FLAO</name>
<evidence type="ECO:0000256" key="1">
    <source>
        <dbReference type="ARBA" id="ARBA00022898"/>
    </source>
</evidence>
<organism evidence="3 4">
    <name type="scientific">Christiangramia forsetii</name>
    <dbReference type="NCBI Taxonomy" id="411153"/>
    <lineage>
        <taxon>Bacteria</taxon>
        <taxon>Pseudomonadati</taxon>
        <taxon>Bacteroidota</taxon>
        <taxon>Flavobacteriia</taxon>
        <taxon>Flavobacteriales</taxon>
        <taxon>Flavobacteriaceae</taxon>
        <taxon>Christiangramia</taxon>
    </lineage>
</organism>
<accession>A0ABQ1WF94</accession>
<dbReference type="SUPFAM" id="SSF53383">
    <property type="entry name" value="PLP-dependent transferases"/>
    <property type="match status" value="1"/>
</dbReference>
<feature type="domain" description="Aminotransferase class V" evidence="2">
    <location>
        <begin position="296"/>
        <end position="400"/>
    </location>
</feature>
<dbReference type="Proteomes" id="UP000605733">
    <property type="component" value="Unassembled WGS sequence"/>
</dbReference>